<name>A0A9K3GEQ9_9EUKA</name>
<feature type="transmembrane region" description="Helical" evidence="6">
    <location>
        <begin position="196"/>
        <end position="215"/>
    </location>
</feature>
<keyword evidence="8" id="KW-1185">Reference proteome</keyword>
<evidence type="ECO:0000256" key="1">
    <source>
        <dbReference type="ARBA" id="ARBA00004141"/>
    </source>
</evidence>
<protein>
    <recommendedName>
        <fullName evidence="9">G-protein coupled receptors family 2 profile 2 domain-containing protein</fullName>
    </recommendedName>
</protein>
<dbReference type="Pfam" id="PF05462">
    <property type="entry name" value="Dicty_CAR"/>
    <property type="match status" value="1"/>
</dbReference>
<sequence>MSAGLCTQCASAVCSGREYGVQQYYFEAVAVLGTSAISTYLIRIFVFSSPLAKRRGQQDKKLIRRLGLFMYVVPLFPAAYIYAQQGFGYSTLWCWVECDLEYFPQGCVWRQTLFYYELYGVFLYNAATYIVVVVLLRRVNMGGERQEYNTRVARKLSLYLLAFVICWTAPCVNRLLQSTVPDFSNQYLDLAQAFTNPLMGFLDAVVYGSSSGAWGRWKRSKRGSKWPDDVVLRYSNRLRKNNQEPLEGVRTAPSASVHGPIPTHAWV</sequence>
<organism evidence="7 8">
    <name type="scientific">Kipferlia bialata</name>
    <dbReference type="NCBI Taxonomy" id="797122"/>
    <lineage>
        <taxon>Eukaryota</taxon>
        <taxon>Metamonada</taxon>
        <taxon>Carpediemonas-like organisms</taxon>
        <taxon>Kipferlia</taxon>
    </lineage>
</organism>
<feature type="transmembrane region" description="Helical" evidence="6">
    <location>
        <begin position="118"/>
        <end position="136"/>
    </location>
</feature>
<dbReference type="Gene3D" id="1.20.1070.10">
    <property type="entry name" value="Rhodopsin 7-helix transmembrane proteins"/>
    <property type="match status" value="1"/>
</dbReference>
<accession>A0A9K3GEQ9</accession>
<feature type="transmembrane region" description="Helical" evidence="6">
    <location>
        <begin position="26"/>
        <end position="46"/>
    </location>
</feature>
<reference evidence="7 8" key="1">
    <citation type="journal article" date="2018" name="PLoS ONE">
        <title>The draft genome of Kipferlia bialata reveals reductive genome evolution in fornicate parasites.</title>
        <authorList>
            <person name="Tanifuji G."/>
            <person name="Takabayashi S."/>
            <person name="Kume K."/>
            <person name="Takagi M."/>
            <person name="Nakayama T."/>
            <person name="Kamikawa R."/>
            <person name="Inagaki Y."/>
            <person name="Hashimoto T."/>
        </authorList>
    </citation>
    <scope>NUCLEOTIDE SEQUENCE [LARGE SCALE GENOMIC DNA]</scope>
    <source>
        <strain evidence="7">NY0173</strain>
    </source>
</reference>
<proteinExistence type="predicted"/>
<dbReference type="OrthoDB" id="100006at2759"/>
<dbReference type="EMBL" id="BDIP01000341">
    <property type="protein sequence ID" value="GIQ81239.1"/>
    <property type="molecule type" value="Genomic_DNA"/>
</dbReference>
<dbReference type="AlphaFoldDB" id="A0A9K3GEQ9"/>
<evidence type="ECO:0000256" key="3">
    <source>
        <dbReference type="ARBA" id="ARBA00022989"/>
    </source>
</evidence>
<gene>
    <name evidence="7" type="ORF">KIPB_002166</name>
</gene>
<dbReference type="SUPFAM" id="SSF81321">
    <property type="entry name" value="Family A G protein-coupled receptor-like"/>
    <property type="match status" value="1"/>
</dbReference>
<dbReference type="GO" id="GO:0004930">
    <property type="term" value="F:G protein-coupled receptor activity"/>
    <property type="evidence" value="ECO:0007669"/>
    <property type="project" value="TreeGrafter"/>
</dbReference>
<dbReference type="GO" id="GO:0007189">
    <property type="term" value="P:adenylate cyclase-activating G protein-coupled receptor signaling pathway"/>
    <property type="evidence" value="ECO:0007669"/>
    <property type="project" value="TreeGrafter"/>
</dbReference>
<comment type="caution">
    <text evidence="7">The sequence shown here is derived from an EMBL/GenBank/DDBJ whole genome shotgun (WGS) entry which is preliminary data.</text>
</comment>
<feature type="transmembrane region" description="Helical" evidence="6">
    <location>
        <begin position="156"/>
        <end position="176"/>
    </location>
</feature>
<evidence type="ECO:0008006" key="9">
    <source>
        <dbReference type="Google" id="ProtNLM"/>
    </source>
</evidence>
<feature type="region of interest" description="Disordered" evidence="5">
    <location>
        <begin position="243"/>
        <end position="267"/>
    </location>
</feature>
<evidence type="ECO:0000256" key="6">
    <source>
        <dbReference type="SAM" id="Phobius"/>
    </source>
</evidence>
<evidence type="ECO:0000256" key="5">
    <source>
        <dbReference type="SAM" id="MobiDB-lite"/>
    </source>
</evidence>
<evidence type="ECO:0000256" key="4">
    <source>
        <dbReference type="ARBA" id="ARBA00023136"/>
    </source>
</evidence>
<comment type="subcellular location">
    <subcellularLocation>
        <location evidence="1">Membrane</location>
        <topology evidence="1">Multi-pass membrane protein</topology>
    </subcellularLocation>
</comment>
<feature type="transmembrane region" description="Helical" evidence="6">
    <location>
        <begin position="66"/>
        <end position="83"/>
    </location>
</feature>
<evidence type="ECO:0000256" key="2">
    <source>
        <dbReference type="ARBA" id="ARBA00022692"/>
    </source>
</evidence>
<keyword evidence="3 6" id="KW-1133">Transmembrane helix</keyword>
<dbReference type="PANTHER" id="PTHR23112:SF0">
    <property type="entry name" value="TRANSMEMBRANE PROTEIN 116"/>
    <property type="match status" value="1"/>
</dbReference>
<evidence type="ECO:0000313" key="8">
    <source>
        <dbReference type="Proteomes" id="UP000265618"/>
    </source>
</evidence>
<evidence type="ECO:0000313" key="7">
    <source>
        <dbReference type="EMBL" id="GIQ81239.1"/>
    </source>
</evidence>
<dbReference type="PANTHER" id="PTHR23112">
    <property type="entry name" value="G PROTEIN-COUPLED RECEPTOR 157-RELATED"/>
    <property type="match status" value="1"/>
</dbReference>
<dbReference type="GO" id="GO:0005886">
    <property type="term" value="C:plasma membrane"/>
    <property type="evidence" value="ECO:0007669"/>
    <property type="project" value="TreeGrafter"/>
</dbReference>
<keyword evidence="4 6" id="KW-0472">Membrane</keyword>
<keyword evidence="2 6" id="KW-0812">Transmembrane</keyword>
<dbReference type="Proteomes" id="UP000265618">
    <property type="component" value="Unassembled WGS sequence"/>
</dbReference>